<evidence type="ECO:0000313" key="1">
    <source>
        <dbReference type="EMBL" id="AIL25235.1"/>
    </source>
</evidence>
<proteinExistence type="predicted"/>
<dbReference type="Pfam" id="PF05959">
    <property type="entry name" value="DUF884"/>
    <property type="match status" value="1"/>
</dbReference>
<dbReference type="InterPro" id="IPR009235">
    <property type="entry name" value="AcMNPV_Orf146"/>
</dbReference>
<dbReference type="EMBL" id="KJ871680">
    <property type="protein sequence ID" value="AIL25235.1"/>
    <property type="molecule type" value="Genomic_DNA"/>
</dbReference>
<organismHost>
    <name type="scientific">Lepidoptera</name>
    <name type="common">moths &amp; butterflies</name>
    <dbReference type="NCBI Taxonomy" id="7088"/>
</organismHost>
<reference evidence="1" key="1">
    <citation type="submission" date="2014-05" db="EMBL/GenBank/DDBJ databases">
        <authorList>
            <person name="Hou D."/>
            <person name="Liu X."/>
            <person name="Yin F."/>
            <person name="Zhu Z."/>
            <person name="Wang J."/>
            <person name="Zhang L."/>
            <person name="Kou Z."/>
            <person name="Deng F."/>
            <person name="Wang H."/>
            <person name="Hu Z."/>
        </authorList>
    </citation>
    <scope>NUCLEOTIDE SEQUENCE</scope>
    <source>
        <strain evidence="1">CTa</strain>
    </source>
</reference>
<protein>
    <submittedName>
        <fullName evidence="1">Ep23</fullName>
    </submittedName>
</protein>
<sequence length="191" mass="21308">MNVNLYCARDNDNIITFSMLGTINSINIFVFTVGPPIAVGGGTRLVSGYERGLRNICMNIECVASYDKQAYLISCVRVPYVLTKLIAHKHFSKPVAPIVVRSNNETQVWHVFGVCKSRELSSIKRVKGVTVCENGHEKYVDKELIALRGNLPAAFLAAITRNAPHVQDVDVMLTMYPNLRINIEDVFVHSK</sequence>
<organism evidence="1">
    <name type="scientific">Mamestra brassicae nuclear polyhedrosis virus</name>
    <name type="common">MbNPV</name>
    <dbReference type="NCBI Taxonomy" id="78219"/>
    <lineage>
        <taxon>Viruses</taxon>
        <taxon>Viruses incertae sedis</taxon>
        <taxon>Naldaviricetes</taxon>
        <taxon>Lefavirales</taxon>
        <taxon>Baculoviridae</taxon>
        <taxon>Alphabaculovirus</taxon>
        <taxon>Alphabaculovirus mabrassicae</taxon>
    </lineage>
</organism>
<name>A0A077CY79_NPVMB</name>
<accession>A0A077CY79</accession>